<dbReference type="RefSeq" id="WP_144846698.1">
    <property type="nucleotide sequence ID" value="NZ_VMRJ01000002.1"/>
</dbReference>
<sequence>MNASSTTLLENAAPVAAPAATALQTDAAPLAQPSAVALRRQRLGGAVAATATKLLPLVALLDAIQPQVTNESIFRTKRKKIRAHFDVVYAELQAERPRHKALAHTFQALTDLVREETRDISKDELKQAAKEVALATLKNAPALLNAAHQARLLA</sequence>
<evidence type="ECO:0000313" key="1">
    <source>
        <dbReference type="EMBL" id="TVT41621.1"/>
    </source>
</evidence>
<protein>
    <submittedName>
        <fullName evidence="1">Uncharacterized protein</fullName>
    </submittedName>
</protein>
<name>A0A558BYN2_9BACT</name>
<dbReference type="Proteomes" id="UP000317624">
    <property type="component" value="Unassembled WGS sequence"/>
</dbReference>
<proteinExistence type="predicted"/>
<comment type="caution">
    <text evidence="1">The sequence shown here is derived from an EMBL/GenBank/DDBJ whole genome shotgun (WGS) entry which is preliminary data.</text>
</comment>
<dbReference type="EMBL" id="VMRJ01000002">
    <property type="protein sequence ID" value="TVT41621.1"/>
    <property type="molecule type" value="Genomic_DNA"/>
</dbReference>
<dbReference type="OrthoDB" id="886961at2"/>
<keyword evidence="2" id="KW-1185">Reference proteome</keyword>
<dbReference type="AlphaFoldDB" id="A0A558BYN2"/>
<reference evidence="1 2" key="1">
    <citation type="submission" date="2019-07" db="EMBL/GenBank/DDBJ databases">
        <title>Hymenobacter sp. straun FUR1 Genome sequencing and assembly.</title>
        <authorList>
            <person name="Chhetri G."/>
        </authorList>
    </citation>
    <scope>NUCLEOTIDE SEQUENCE [LARGE SCALE GENOMIC DNA]</scope>
    <source>
        <strain evidence="1 2">Fur1</strain>
    </source>
</reference>
<gene>
    <name evidence="1" type="ORF">FNT36_09315</name>
</gene>
<organism evidence="1 2">
    <name type="scientific">Hymenobacter setariae</name>
    <dbReference type="NCBI Taxonomy" id="2594794"/>
    <lineage>
        <taxon>Bacteria</taxon>
        <taxon>Pseudomonadati</taxon>
        <taxon>Bacteroidota</taxon>
        <taxon>Cytophagia</taxon>
        <taxon>Cytophagales</taxon>
        <taxon>Hymenobacteraceae</taxon>
        <taxon>Hymenobacter</taxon>
    </lineage>
</organism>
<evidence type="ECO:0000313" key="2">
    <source>
        <dbReference type="Proteomes" id="UP000317624"/>
    </source>
</evidence>
<accession>A0A558BYN2</accession>